<organism evidence="1 2">
    <name type="scientific">Characodon lateralis</name>
    <dbReference type="NCBI Taxonomy" id="208331"/>
    <lineage>
        <taxon>Eukaryota</taxon>
        <taxon>Metazoa</taxon>
        <taxon>Chordata</taxon>
        <taxon>Craniata</taxon>
        <taxon>Vertebrata</taxon>
        <taxon>Euteleostomi</taxon>
        <taxon>Actinopterygii</taxon>
        <taxon>Neopterygii</taxon>
        <taxon>Teleostei</taxon>
        <taxon>Neoteleostei</taxon>
        <taxon>Acanthomorphata</taxon>
        <taxon>Ovalentaria</taxon>
        <taxon>Atherinomorphae</taxon>
        <taxon>Cyprinodontiformes</taxon>
        <taxon>Goodeidae</taxon>
        <taxon>Characodon</taxon>
    </lineage>
</organism>
<evidence type="ECO:0000313" key="2">
    <source>
        <dbReference type="Proteomes" id="UP001352852"/>
    </source>
</evidence>
<dbReference type="EMBL" id="JAHUTJ010080405">
    <property type="protein sequence ID" value="MED6295576.1"/>
    <property type="molecule type" value="Genomic_DNA"/>
</dbReference>
<gene>
    <name evidence="1" type="ORF">CHARACLAT_033159</name>
</gene>
<accession>A0ABU7F940</accession>
<proteinExistence type="predicted"/>
<dbReference type="Proteomes" id="UP001352852">
    <property type="component" value="Unassembled WGS sequence"/>
</dbReference>
<name>A0ABU7F940_9TELE</name>
<reference evidence="1 2" key="1">
    <citation type="submission" date="2021-06" db="EMBL/GenBank/DDBJ databases">
        <authorList>
            <person name="Palmer J.M."/>
        </authorList>
    </citation>
    <scope>NUCLEOTIDE SEQUENCE [LARGE SCALE GENOMIC DNA]</scope>
    <source>
        <strain evidence="1 2">CL_MEX2019</strain>
        <tissue evidence="1">Muscle</tissue>
    </source>
</reference>
<evidence type="ECO:0000313" key="1">
    <source>
        <dbReference type="EMBL" id="MED6295576.1"/>
    </source>
</evidence>
<comment type="caution">
    <text evidence="1">The sequence shown here is derived from an EMBL/GenBank/DDBJ whole genome shotgun (WGS) entry which is preliminary data.</text>
</comment>
<keyword evidence="2" id="KW-1185">Reference proteome</keyword>
<sequence>MYTNGTGKKQHKKRKFLRILSTDQNQKKKNSAFGQNFSQNKSMQRYKNICIISPFSGSKNNLSFCNQMNQQVASDKEETRDIKDHLFTSVQFAAVLQLLLKTEDSSVESHHSTKKH</sequence>
<protein>
    <submittedName>
        <fullName evidence="1">Uncharacterized protein</fullName>
    </submittedName>
</protein>